<keyword evidence="2" id="KW-0732">Signal</keyword>
<organism evidence="4 5">
    <name type="scientific">Gymnopus androsaceus JB14</name>
    <dbReference type="NCBI Taxonomy" id="1447944"/>
    <lineage>
        <taxon>Eukaryota</taxon>
        <taxon>Fungi</taxon>
        <taxon>Dikarya</taxon>
        <taxon>Basidiomycota</taxon>
        <taxon>Agaricomycotina</taxon>
        <taxon>Agaricomycetes</taxon>
        <taxon>Agaricomycetidae</taxon>
        <taxon>Agaricales</taxon>
        <taxon>Marasmiineae</taxon>
        <taxon>Omphalotaceae</taxon>
        <taxon>Gymnopus</taxon>
    </lineage>
</organism>
<evidence type="ECO:0000256" key="1">
    <source>
        <dbReference type="SAM" id="MobiDB-lite"/>
    </source>
</evidence>
<name>A0A6A4H1R5_9AGAR</name>
<feature type="domain" description="DUF6589" evidence="3">
    <location>
        <begin position="235"/>
        <end position="434"/>
    </location>
</feature>
<evidence type="ECO:0000313" key="4">
    <source>
        <dbReference type="EMBL" id="KAE9391314.1"/>
    </source>
</evidence>
<accession>A0A6A4H1R5</accession>
<dbReference type="Pfam" id="PF20231">
    <property type="entry name" value="DUF6589"/>
    <property type="match status" value="1"/>
</dbReference>
<reference evidence="4" key="1">
    <citation type="journal article" date="2019" name="Environ. Microbiol.">
        <title>Fungal ecological strategies reflected in gene transcription - a case study of two litter decomposers.</title>
        <authorList>
            <person name="Barbi F."/>
            <person name="Kohler A."/>
            <person name="Barry K."/>
            <person name="Baskaran P."/>
            <person name="Daum C."/>
            <person name="Fauchery L."/>
            <person name="Ihrmark K."/>
            <person name="Kuo A."/>
            <person name="LaButti K."/>
            <person name="Lipzen A."/>
            <person name="Morin E."/>
            <person name="Grigoriev I.V."/>
            <person name="Henrissat B."/>
            <person name="Lindahl B."/>
            <person name="Martin F."/>
        </authorList>
    </citation>
    <scope>NUCLEOTIDE SEQUENCE</scope>
    <source>
        <strain evidence="4">JB14</strain>
    </source>
</reference>
<gene>
    <name evidence="4" type="ORF">BT96DRAFT_945441</name>
</gene>
<dbReference type="AlphaFoldDB" id="A0A6A4H1R5"/>
<evidence type="ECO:0000313" key="5">
    <source>
        <dbReference type="Proteomes" id="UP000799118"/>
    </source>
</evidence>
<dbReference type="EMBL" id="ML769628">
    <property type="protein sequence ID" value="KAE9391314.1"/>
    <property type="molecule type" value="Genomic_DNA"/>
</dbReference>
<dbReference type="Proteomes" id="UP000799118">
    <property type="component" value="Unassembled WGS sequence"/>
</dbReference>
<evidence type="ECO:0000259" key="3">
    <source>
        <dbReference type="Pfam" id="PF20231"/>
    </source>
</evidence>
<sequence length="434" mass="49584">MLMLSMLIVIWLVVCMRLLPNELWRLWLTPPLKNLQTKVGNGQKQYQVLYCFVLDNIQEFLCVWEDGIGLESCMICGCAYMAIGLEDCAEDAFDFMDRFMRILKNEHTELTVSKLHTDINWDHIQYTQSLHVLHALTSFVPSLQPFKNIISKAFCIKFAIHRMGKGILPEQASHLISWFGGDYGSVLAMDTAKKYLATMYNPEDPESDYKNLHNQSGRLTYLVAGVFRLELKLNDYNKINLYFDALANEAALPTYEWFIEKAEQIVDRYMMPDAYEQVLLETLNNSAPKHLKFPVSEPFYSWRSTTATTLAGTNQTPADDESGEVKDGDADEDEPVAQSSKEKKAAGHIETAGFTGDHVLANSILFMMEYSWWIEATYAIPEVGAGNTNYVNLLLEMYCLFQYKSSKNLKDAIWNNWLVNVTGELGKWIPDDLL</sequence>
<feature type="region of interest" description="Disordered" evidence="1">
    <location>
        <begin position="310"/>
        <end position="344"/>
    </location>
</feature>
<feature type="chain" id="PRO_5025440299" description="DUF6589 domain-containing protein" evidence="2">
    <location>
        <begin position="16"/>
        <end position="434"/>
    </location>
</feature>
<dbReference type="InterPro" id="IPR046496">
    <property type="entry name" value="DUF6589"/>
</dbReference>
<evidence type="ECO:0000256" key="2">
    <source>
        <dbReference type="SAM" id="SignalP"/>
    </source>
</evidence>
<protein>
    <recommendedName>
        <fullName evidence="3">DUF6589 domain-containing protein</fullName>
    </recommendedName>
</protein>
<keyword evidence="5" id="KW-1185">Reference proteome</keyword>
<feature type="signal peptide" evidence="2">
    <location>
        <begin position="1"/>
        <end position="15"/>
    </location>
</feature>
<proteinExistence type="predicted"/>